<dbReference type="Gene3D" id="1.10.287.950">
    <property type="entry name" value="Methyl-accepting chemotaxis protein"/>
    <property type="match status" value="1"/>
</dbReference>
<dbReference type="SUPFAM" id="SSF58104">
    <property type="entry name" value="Methyl-accepting chemotaxis protein (MCP) signaling domain"/>
    <property type="match status" value="1"/>
</dbReference>
<dbReference type="AlphaFoldDB" id="A0AA37BKX2"/>
<protein>
    <recommendedName>
        <fullName evidence="11">Methyl-accepting chemotaxis protein</fullName>
    </recommendedName>
</protein>
<dbReference type="InterPro" id="IPR003660">
    <property type="entry name" value="HAMP_dom"/>
</dbReference>
<dbReference type="SMART" id="SM00283">
    <property type="entry name" value="MA"/>
    <property type="match status" value="1"/>
</dbReference>
<dbReference type="Proteomes" id="UP000627984">
    <property type="component" value="Unassembled WGS sequence"/>
</dbReference>
<evidence type="ECO:0000313" key="9">
    <source>
        <dbReference type="EMBL" id="GGK84104.1"/>
    </source>
</evidence>
<reference evidence="9" key="1">
    <citation type="journal article" date="2014" name="Int. J. Syst. Evol. Microbiol.">
        <title>Complete genome sequence of Corynebacterium casei LMG S-19264T (=DSM 44701T), isolated from a smear-ripened cheese.</title>
        <authorList>
            <consortium name="US DOE Joint Genome Institute (JGI-PGF)"/>
            <person name="Walter F."/>
            <person name="Albersmeier A."/>
            <person name="Kalinowski J."/>
            <person name="Ruckert C."/>
        </authorList>
    </citation>
    <scope>NUCLEOTIDE SEQUENCE</scope>
    <source>
        <strain evidence="9">JCM 3093</strain>
    </source>
</reference>
<comment type="similarity">
    <text evidence="4">Belongs to the methyl-accepting chemotaxis (MCP) protein family.</text>
</comment>
<evidence type="ECO:0000313" key="10">
    <source>
        <dbReference type="Proteomes" id="UP000627984"/>
    </source>
</evidence>
<evidence type="ECO:0000259" key="7">
    <source>
        <dbReference type="PROSITE" id="PS50111"/>
    </source>
</evidence>
<feature type="domain" description="HAMP" evidence="8">
    <location>
        <begin position="382"/>
        <end position="434"/>
    </location>
</feature>
<dbReference type="PANTHER" id="PTHR32089:SF112">
    <property type="entry name" value="LYSOZYME-LIKE PROTEIN-RELATED"/>
    <property type="match status" value="1"/>
</dbReference>
<dbReference type="InterPro" id="IPR029151">
    <property type="entry name" value="Sensor-like_sf"/>
</dbReference>
<feature type="domain" description="Methyl-accepting transducer" evidence="7">
    <location>
        <begin position="439"/>
        <end position="668"/>
    </location>
</feature>
<evidence type="ECO:0000256" key="2">
    <source>
        <dbReference type="ARBA" id="ARBA00022989"/>
    </source>
</evidence>
<dbReference type="PROSITE" id="PS50885">
    <property type="entry name" value="HAMP"/>
    <property type="match status" value="1"/>
</dbReference>
<comment type="caution">
    <text evidence="9">The sequence shown here is derived from an EMBL/GenBank/DDBJ whole genome shotgun (WGS) entry which is preliminary data.</text>
</comment>
<dbReference type="InterPro" id="IPR004089">
    <property type="entry name" value="MCPsignal_dom"/>
</dbReference>
<evidence type="ECO:0000256" key="6">
    <source>
        <dbReference type="SAM" id="Phobius"/>
    </source>
</evidence>
<dbReference type="EMBL" id="BMQD01000016">
    <property type="protein sequence ID" value="GGK84104.1"/>
    <property type="molecule type" value="Genomic_DNA"/>
</dbReference>
<dbReference type="SUPFAM" id="SSF103190">
    <property type="entry name" value="Sensory domain-like"/>
    <property type="match status" value="1"/>
</dbReference>
<dbReference type="PRINTS" id="PR00260">
    <property type="entry name" value="CHEMTRNSDUCR"/>
</dbReference>
<dbReference type="Pfam" id="PF17201">
    <property type="entry name" value="Cache_3-Cache_2"/>
    <property type="match status" value="1"/>
</dbReference>
<feature type="transmembrane region" description="Helical" evidence="6">
    <location>
        <begin position="357"/>
        <end position="381"/>
    </location>
</feature>
<evidence type="ECO:0000259" key="8">
    <source>
        <dbReference type="PROSITE" id="PS50885"/>
    </source>
</evidence>
<dbReference type="CDD" id="cd06225">
    <property type="entry name" value="HAMP"/>
    <property type="match status" value="1"/>
</dbReference>
<dbReference type="PROSITE" id="PS50111">
    <property type="entry name" value="CHEMOTAXIS_TRANSDUC_2"/>
    <property type="match status" value="1"/>
</dbReference>
<dbReference type="GO" id="GO:0007165">
    <property type="term" value="P:signal transduction"/>
    <property type="evidence" value="ECO:0007669"/>
    <property type="project" value="UniProtKB-KW"/>
</dbReference>
<reference evidence="9" key="2">
    <citation type="submission" date="2022-09" db="EMBL/GenBank/DDBJ databases">
        <authorList>
            <person name="Sun Q."/>
            <person name="Ohkuma M."/>
        </authorList>
    </citation>
    <scope>NUCLEOTIDE SEQUENCE</scope>
    <source>
        <strain evidence="9">JCM 3093</strain>
    </source>
</reference>
<evidence type="ECO:0000256" key="3">
    <source>
        <dbReference type="ARBA" id="ARBA00023224"/>
    </source>
</evidence>
<keyword evidence="1 6" id="KW-0812">Transmembrane</keyword>
<evidence type="ECO:0000256" key="1">
    <source>
        <dbReference type="ARBA" id="ARBA00022692"/>
    </source>
</evidence>
<dbReference type="Pfam" id="PF00672">
    <property type="entry name" value="HAMP"/>
    <property type="match status" value="1"/>
</dbReference>
<name>A0AA37BKX2_9ACTN</name>
<sequence length="698" mass="71210">MMILGMGGVLTTALVLVGVGAWQSARFSDRASASIAELTTADLDHVTSGVSRLVATVGASVQKSVNANMAIVAGELAERGIRFTGGPVTWQATDQVTKRTHRVVLPRASVGGTWLGQNTDQDEPTPFVDDVRETVGGTITVFQRMNAEGALLRVATNVPDASGGRAIGTYIPAVGADGKPNAVAAAIKAGKSYRGVAKAVDTWYVTAYDPIRDSSGRVTGAVYYGVPQAEAIEQLTDAVSQTRVGANGAVTVYSSAAADRGRVIASSARSAAGTTDLTATDADGRRYVEEITAKAPGLAEGQVWRAGYRLPGAGGAPAAATTVNVSSYAPYQWAIAVAGYGPDYDAAAADIGDGRRAMLVAFVVAGLLMAVAGGGLAVLWARRLSGRVGRLTDALSSVAARDLTVTVHEDGSDEIARMGQALNTAVAELRLLLSDIAGSAGEVTDAAAQVSQVGAELSGSAEQAADQVGAAVGAAQEVSRNVETVAAGSQEMGASIAEISGNAHEAAQVAGGSVELARHASETVAKLGASSAQIADVVKVITGIAEQTNLLALNATIEAARAGEAGKGFAVVAGEVKDLAQETAKATDDVSARVSAIKADTRQAVEVIGAISQSIARVNDFQSAIAAAVEQQTSTTREMSRNVGQAAAGSGEIARNLDGVAVTVDTTRTAVRLTRQASQQLDGTARQLNELVTRFRLR</sequence>
<dbReference type="GO" id="GO:0016020">
    <property type="term" value="C:membrane"/>
    <property type="evidence" value="ECO:0007669"/>
    <property type="project" value="InterPro"/>
</dbReference>
<evidence type="ECO:0000256" key="4">
    <source>
        <dbReference type="ARBA" id="ARBA00029447"/>
    </source>
</evidence>
<keyword evidence="2 6" id="KW-1133">Transmembrane helix</keyword>
<accession>A0AA37BKX2</accession>
<dbReference type="GO" id="GO:0006935">
    <property type="term" value="P:chemotaxis"/>
    <property type="evidence" value="ECO:0007669"/>
    <property type="project" value="InterPro"/>
</dbReference>
<organism evidence="9 10">
    <name type="scientific">Planomonospora parontospora</name>
    <dbReference type="NCBI Taxonomy" id="58119"/>
    <lineage>
        <taxon>Bacteria</taxon>
        <taxon>Bacillati</taxon>
        <taxon>Actinomycetota</taxon>
        <taxon>Actinomycetes</taxon>
        <taxon>Streptosporangiales</taxon>
        <taxon>Streptosporangiaceae</taxon>
        <taxon>Planomonospora</taxon>
    </lineage>
</organism>
<evidence type="ECO:0000256" key="5">
    <source>
        <dbReference type="PROSITE-ProRule" id="PRU00284"/>
    </source>
</evidence>
<dbReference type="Pfam" id="PF00015">
    <property type="entry name" value="MCPsignal"/>
    <property type="match status" value="1"/>
</dbReference>
<dbReference type="Gene3D" id="3.30.450.20">
    <property type="entry name" value="PAS domain"/>
    <property type="match status" value="1"/>
</dbReference>
<dbReference type="InterPro" id="IPR004090">
    <property type="entry name" value="Chemotax_Me-accpt_rcpt"/>
</dbReference>
<keyword evidence="3 5" id="KW-0807">Transducer</keyword>
<keyword evidence="6" id="KW-0472">Membrane</keyword>
<proteinExistence type="inferred from homology"/>
<gene>
    <name evidence="9" type="ORF">GCM10010126_49200</name>
</gene>
<dbReference type="PANTHER" id="PTHR32089">
    <property type="entry name" value="METHYL-ACCEPTING CHEMOTAXIS PROTEIN MCPB"/>
    <property type="match status" value="1"/>
</dbReference>
<dbReference type="SMART" id="SM00304">
    <property type="entry name" value="HAMP"/>
    <property type="match status" value="1"/>
</dbReference>
<evidence type="ECO:0008006" key="11">
    <source>
        <dbReference type="Google" id="ProtNLM"/>
    </source>
</evidence>
<dbReference type="InterPro" id="IPR033462">
    <property type="entry name" value="Cache_3-Cache_2"/>
</dbReference>
<dbReference type="GO" id="GO:0004888">
    <property type="term" value="F:transmembrane signaling receptor activity"/>
    <property type="evidence" value="ECO:0007669"/>
    <property type="project" value="InterPro"/>
</dbReference>